<evidence type="ECO:0000256" key="3">
    <source>
        <dbReference type="ARBA" id="ARBA00022741"/>
    </source>
</evidence>
<gene>
    <name evidence="11" type="ORF">ILEXP_LOCUS8858</name>
</gene>
<evidence type="ECO:0000256" key="5">
    <source>
        <dbReference type="ARBA" id="ARBA00022840"/>
    </source>
</evidence>
<comment type="cofactor">
    <cofactor evidence="1">
        <name>Mg(2+)</name>
        <dbReference type="ChEBI" id="CHEBI:18420"/>
    </cofactor>
</comment>
<comment type="similarity">
    <text evidence="2">Belongs to the AAA ATPase family. BCS1 subfamily.</text>
</comment>
<dbReference type="Gene3D" id="3.40.50.300">
    <property type="entry name" value="P-loop containing nucleotide triphosphate hydrolases"/>
    <property type="match status" value="1"/>
</dbReference>
<dbReference type="SMART" id="SM00382">
    <property type="entry name" value="AAA"/>
    <property type="match status" value="1"/>
</dbReference>
<dbReference type="InterPro" id="IPR058017">
    <property type="entry name" value="At3g28540-like_C"/>
</dbReference>
<keyword evidence="6" id="KW-0460">Magnesium</keyword>
<proteinExistence type="inferred from homology"/>
<dbReference type="Pfam" id="PF14363">
    <property type="entry name" value="AAA_assoc"/>
    <property type="match status" value="1"/>
</dbReference>
<keyword evidence="4" id="KW-0378">Hydrolase</keyword>
<keyword evidence="12" id="KW-1185">Reference proteome</keyword>
<comment type="catalytic activity">
    <reaction evidence="7">
        <text>ATP + H2O = ADP + phosphate + H(+)</text>
        <dbReference type="Rhea" id="RHEA:13065"/>
        <dbReference type="ChEBI" id="CHEBI:15377"/>
        <dbReference type="ChEBI" id="CHEBI:15378"/>
        <dbReference type="ChEBI" id="CHEBI:30616"/>
        <dbReference type="ChEBI" id="CHEBI:43474"/>
        <dbReference type="ChEBI" id="CHEBI:456216"/>
    </reaction>
</comment>
<evidence type="ECO:0000256" key="2">
    <source>
        <dbReference type="ARBA" id="ARBA00007448"/>
    </source>
</evidence>
<evidence type="ECO:0000256" key="8">
    <source>
        <dbReference type="RuleBase" id="RU003651"/>
    </source>
</evidence>
<evidence type="ECO:0000256" key="9">
    <source>
        <dbReference type="SAM" id="MobiDB-lite"/>
    </source>
</evidence>
<dbReference type="InterPro" id="IPR003593">
    <property type="entry name" value="AAA+_ATPase"/>
</dbReference>
<dbReference type="EMBL" id="CAUOFW020001120">
    <property type="protein sequence ID" value="CAK9141291.1"/>
    <property type="molecule type" value="Genomic_DNA"/>
</dbReference>
<dbReference type="GO" id="GO:0006950">
    <property type="term" value="P:response to stress"/>
    <property type="evidence" value="ECO:0007669"/>
    <property type="project" value="UniProtKB-ARBA"/>
</dbReference>
<evidence type="ECO:0000256" key="1">
    <source>
        <dbReference type="ARBA" id="ARBA00001946"/>
    </source>
</evidence>
<feature type="compositionally biased region" description="Basic and acidic residues" evidence="9">
    <location>
        <begin position="487"/>
        <end position="500"/>
    </location>
</feature>
<comment type="caution">
    <text evidence="11">The sequence shown here is derived from an EMBL/GenBank/DDBJ whole genome shotgun (WGS) entry which is preliminary data.</text>
</comment>
<dbReference type="GO" id="GO:0005524">
    <property type="term" value="F:ATP binding"/>
    <property type="evidence" value="ECO:0007669"/>
    <property type="project" value="UniProtKB-KW"/>
</dbReference>
<dbReference type="CDD" id="cd19510">
    <property type="entry name" value="RecA-like_BCS1"/>
    <property type="match status" value="1"/>
</dbReference>
<organism evidence="11 12">
    <name type="scientific">Ilex paraguariensis</name>
    <name type="common">yerba mate</name>
    <dbReference type="NCBI Taxonomy" id="185542"/>
    <lineage>
        <taxon>Eukaryota</taxon>
        <taxon>Viridiplantae</taxon>
        <taxon>Streptophyta</taxon>
        <taxon>Embryophyta</taxon>
        <taxon>Tracheophyta</taxon>
        <taxon>Spermatophyta</taxon>
        <taxon>Magnoliopsida</taxon>
        <taxon>eudicotyledons</taxon>
        <taxon>Gunneridae</taxon>
        <taxon>Pentapetalae</taxon>
        <taxon>asterids</taxon>
        <taxon>campanulids</taxon>
        <taxon>Aquifoliales</taxon>
        <taxon>Aquifoliaceae</taxon>
        <taxon>Ilex</taxon>
    </lineage>
</organism>
<dbReference type="GO" id="GO:0016787">
    <property type="term" value="F:hydrolase activity"/>
    <property type="evidence" value="ECO:0007669"/>
    <property type="project" value="UniProtKB-KW"/>
</dbReference>
<evidence type="ECO:0000256" key="7">
    <source>
        <dbReference type="ARBA" id="ARBA00049360"/>
    </source>
</evidence>
<dbReference type="InterPro" id="IPR003960">
    <property type="entry name" value="ATPase_AAA_CS"/>
</dbReference>
<reference evidence="11 12" key="1">
    <citation type="submission" date="2024-02" db="EMBL/GenBank/DDBJ databases">
        <authorList>
            <person name="Vignale AGUSTIN F."/>
            <person name="Sosa J E."/>
            <person name="Modenutti C."/>
        </authorList>
    </citation>
    <scope>NUCLEOTIDE SEQUENCE [LARGE SCALE GENOMIC DNA]</scope>
</reference>
<dbReference type="PROSITE" id="PS00674">
    <property type="entry name" value="AAA"/>
    <property type="match status" value="1"/>
</dbReference>
<feature type="compositionally biased region" description="Basic and acidic residues" evidence="9">
    <location>
        <begin position="462"/>
        <end position="478"/>
    </location>
</feature>
<evidence type="ECO:0000256" key="4">
    <source>
        <dbReference type="ARBA" id="ARBA00022801"/>
    </source>
</evidence>
<keyword evidence="3 8" id="KW-0547">Nucleotide-binding</keyword>
<dbReference type="InterPro" id="IPR027417">
    <property type="entry name" value="P-loop_NTPase"/>
</dbReference>
<dbReference type="SUPFAM" id="SSF52540">
    <property type="entry name" value="P-loop containing nucleoside triphosphate hydrolases"/>
    <property type="match status" value="1"/>
</dbReference>
<dbReference type="InterPro" id="IPR025753">
    <property type="entry name" value="AAA_N_dom"/>
</dbReference>
<dbReference type="FunFam" id="3.40.50.300:FF:001122">
    <property type="entry name" value="AAA-ATPase ASD, mitochondrial"/>
    <property type="match status" value="1"/>
</dbReference>
<evidence type="ECO:0000313" key="11">
    <source>
        <dbReference type="EMBL" id="CAK9141291.1"/>
    </source>
</evidence>
<sequence length="500" mass="58111">MSSTESSLATAKTVVTTLGSIAATAMVVRTFARDYAPEELQDYLSLGLRNLFNRFSNQLTMVIDEFDGLVNNEIYEAAETYLGPKITPNTRRLKISKPEKEKNINITMERNEEVTDVYEGTKFKWVWVCKQMETRNPRHFYNPRDLNSTLRHEIRSFELMFHRKHKDIVVNFYLPYIMEEAKKKQQEQRTLKIFTADYEDMYDLSNIWTSVNLDHPSTFETLAMDLKQKEMVLKDLERFVKRKEYYRKVGKAWKRGYLLYGPPGTGKSSFIAAMANFLNFDVYDLELTELKRNSDLRKLLLATANRSILVVEDIDCTIEFQDRAAKKKKKKKSESEDEEESKVTLSGFLNFIDGLWSSCGDERIIIFTTNHKEKLDPALLRPGRMDVHIHMSYCSPSGFKVLADNYLGIKDHELFGEIEELIQTAEVTPAEVAEQLLKDDDYEHDAALSGLINFLHVKEKENEEAKAKKAEQESIKEESEQEDESDKEEKEEKQTRIIKV</sequence>
<dbReference type="InterPro" id="IPR050747">
    <property type="entry name" value="Mitochondrial_chaperone_BCS1"/>
</dbReference>
<dbReference type="Pfam" id="PF00004">
    <property type="entry name" value="AAA"/>
    <property type="match status" value="1"/>
</dbReference>
<name>A0ABC8R8H2_9AQUA</name>
<evidence type="ECO:0000256" key="6">
    <source>
        <dbReference type="ARBA" id="ARBA00022842"/>
    </source>
</evidence>
<protein>
    <recommendedName>
        <fullName evidence="10">AAA+ ATPase domain-containing protein</fullName>
    </recommendedName>
</protein>
<evidence type="ECO:0000313" key="12">
    <source>
        <dbReference type="Proteomes" id="UP001642360"/>
    </source>
</evidence>
<accession>A0ABC8R8H2</accession>
<feature type="domain" description="AAA+ ATPase" evidence="10">
    <location>
        <begin position="253"/>
        <end position="395"/>
    </location>
</feature>
<dbReference type="Proteomes" id="UP001642360">
    <property type="component" value="Unassembled WGS sequence"/>
</dbReference>
<dbReference type="AlphaFoldDB" id="A0ABC8R8H2"/>
<dbReference type="Gene3D" id="6.10.280.40">
    <property type="match status" value="1"/>
</dbReference>
<feature type="region of interest" description="Disordered" evidence="9">
    <location>
        <begin position="462"/>
        <end position="500"/>
    </location>
</feature>
<dbReference type="InterPro" id="IPR003959">
    <property type="entry name" value="ATPase_AAA_core"/>
</dbReference>
<dbReference type="PANTHER" id="PTHR23070">
    <property type="entry name" value="BCS1 AAA-TYPE ATPASE"/>
    <property type="match status" value="1"/>
</dbReference>
<dbReference type="Pfam" id="PF25568">
    <property type="entry name" value="AAA_lid_At3g28540"/>
    <property type="match status" value="1"/>
</dbReference>
<evidence type="ECO:0000259" key="10">
    <source>
        <dbReference type="SMART" id="SM00382"/>
    </source>
</evidence>
<keyword evidence="5 8" id="KW-0067">ATP-binding</keyword>